<evidence type="ECO:0000256" key="1">
    <source>
        <dbReference type="SAM" id="MobiDB-lite"/>
    </source>
</evidence>
<evidence type="ECO:0000313" key="3">
    <source>
        <dbReference type="EMBL" id="KAH6586792.1"/>
    </source>
</evidence>
<gene>
    <name evidence="3" type="ORF">BASA50_000157</name>
</gene>
<sequence length="519" mass="56492">MKLHGVFMIIPLLAVVASGSTIPSTDSYNVQRLEKRGNDDPASKKPGAKDPRVELAAGSGVKGGAQSKVSNRYLGVTEKPKGLDEQQAQARAQIKSDIDKNRRERLVKLSNPFGDPDSPSPIGNKDEKGNPVGSTNPFDSNYRPPHFGNKDKKKTPVESLNALESGHTSQTIVKENEKGESTKSPNSLKLGQRLRGIFNKNRKKKPTESLSSLQLGPTPKPIVNEDEKEKPMESPNDLQSGYTSQTIVVEDEKEKPTESLNPFGDPNSSTNPFGDPNSSTNPFGDPDSLSPIDDEGEKEDPTGSTNPFDSNYRPPHFGNEDKKENPVGSLDSSAKNYNVEYEMTKDQLDVMRTSNQELVNKQDENPSGDASNKKLSETQAQADVQHSGIPKVKSVSVGSILSLFKTSYGRSRGTKTGPEQVDNDQQRGSSTPKIRIPVKKGLGKSQEEILMNQPNLGSTGAAYKLTKKKGVTPKEIIHVENVEGTNPGNLQNTPQSAKPNNPPPKGFGRKLRLLLKLDR</sequence>
<evidence type="ECO:0000256" key="2">
    <source>
        <dbReference type="SAM" id="SignalP"/>
    </source>
</evidence>
<feature type="compositionally biased region" description="Basic and acidic residues" evidence="1">
    <location>
        <begin position="94"/>
        <end position="107"/>
    </location>
</feature>
<feature type="compositionally biased region" description="Polar residues" evidence="1">
    <location>
        <begin position="483"/>
        <end position="499"/>
    </location>
</feature>
<feature type="region of interest" description="Disordered" evidence="1">
    <location>
        <begin position="35"/>
        <end position="387"/>
    </location>
</feature>
<comment type="caution">
    <text evidence="3">The sequence shown here is derived from an EMBL/GenBank/DDBJ whole genome shotgun (WGS) entry which is preliminary data.</text>
</comment>
<protein>
    <submittedName>
        <fullName evidence="3">Uncharacterized protein</fullName>
    </submittedName>
</protein>
<keyword evidence="4" id="KW-1185">Reference proteome</keyword>
<feature type="compositionally biased region" description="Polar residues" evidence="1">
    <location>
        <begin position="266"/>
        <end position="282"/>
    </location>
</feature>
<dbReference type="EMBL" id="JAFCIX010000570">
    <property type="protein sequence ID" value="KAH6586792.1"/>
    <property type="molecule type" value="Genomic_DNA"/>
</dbReference>
<evidence type="ECO:0000313" key="4">
    <source>
        <dbReference type="Proteomes" id="UP001648503"/>
    </source>
</evidence>
<feature type="compositionally biased region" description="Polar residues" evidence="1">
    <location>
        <begin position="236"/>
        <end position="247"/>
    </location>
</feature>
<feature type="region of interest" description="Disordered" evidence="1">
    <location>
        <begin position="405"/>
        <end position="446"/>
    </location>
</feature>
<dbReference type="Proteomes" id="UP001648503">
    <property type="component" value="Unassembled WGS sequence"/>
</dbReference>
<feature type="compositionally biased region" description="Basic and acidic residues" evidence="1">
    <location>
        <begin position="35"/>
        <end position="53"/>
    </location>
</feature>
<feature type="signal peptide" evidence="2">
    <location>
        <begin position="1"/>
        <end position="19"/>
    </location>
</feature>
<accession>A0ABQ8EUC6</accession>
<name>A0ABQ8EUC6_9FUNG</name>
<reference evidence="3 4" key="1">
    <citation type="submission" date="2021-02" db="EMBL/GenBank/DDBJ databases">
        <title>Variation within the Batrachochytrium salamandrivorans European outbreak.</title>
        <authorList>
            <person name="Kelly M."/>
            <person name="Pasmans F."/>
            <person name="Shea T.P."/>
            <person name="Munoz J.F."/>
            <person name="Carranza S."/>
            <person name="Cuomo C.A."/>
            <person name="Martel A."/>
        </authorList>
    </citation>
    <scope>NUCLEOTIDE SEQUENCE [LARGE SCALE GENOMIC DNA]</scope>
    <source>
        <strain evidence="3 4">AMFP18/2</strain>
    </source>
</reference>
<feature type="chain" id="PRO_5046188203" evidence="2">
    <location>
        <begin position="20"/>
        <end position="519"/>
    </location>
</feature>
<feature type="region of interest" description="Disordered" evidence="1">
    <location>
        <begin position="480"/>
        <end position="519"/>
    </location>
</feature>
<feature type="compositionally biased region" description="Basic and acidic residues" evidence="1">
    <location>
        <begin position="223"/>
        <end position="232"/>
    </location>
</feature>
<proteinExistence type="predicted"/>
<organism evidence="3 4">
    <name type="scientific">Batrachochytrium salamandrivorans</name>
    <dbReference type="NCBI Taxonomy" id="1357716"/>
    <lineage>
        <taxon>Eukaryota</taxon>
        <taxon>Fungi</taxon>
        <taxon>Fungi incertae sedis</taxon>
        <taxon>Chytridiomycota</taxon>
        <taxon>Chytridiomycota incertae sedis</taxon>
        <taxon>Chytridiomycetes</taxon>
        <taxon>Rhizophydiales</taxon>
        <taxon>Rhizophydiales incertae sedis</taxon>
        <taxon>Batrachochytrium</taxon>
    </lineage>
</organism>
<keyword evidence="2" id="KW-0732">Signal</keyword>